<dbReference type="Proteomes" id="UP000177354">
    <property type="component" value="Unassembled WGS sequence"/>
</dbReference>
<organism evidence="2 3">
    <name type="scientific">Candidatus Gottesmanbacteria bacterium RIFCSPHIGHO2_01_FULL_40_15</name>
    <dbReference type="NCBI Taxonomy" id="1798376"/>
    <lineage>
        <taxon>Bacteria</taxon>
        <taxon>Candidatus Gottesmaniibacteriota</taxon>
    </lineage>
</organism>
<sequence length="84" mass="9652">MSFYEQIRYSHSDEGPAGEGKEPEFRSVIAYYRCPTSTYMHPGGHTLSPVMQVEADQDPPKTYNCIIHKTHAFRFDIKEIPSTK</sequence>
<dbReference type="EMBL" id="MFJF01000019">
    <property type="protein sequence ID" value="OGG06037.1"/>
    <property type="molecule type" value="Genomic_DNA"/>
</dbReference>
<evidence type="ECO:0000256" key="1">
    <source>
        <dbReference type="SAM" id="MobiDB-lite"/>
    </source>
</evidence>
<gene>
    <name evidence="2" type="ORF">A2777_00790</name>
</gene>
<feature type="region of interest" description="Disordered" evidence="1">
    <location>
        <begin position="1"/>
        <end position="22"/>
    </location>
</feature>
<proteinExistence type="predicted"/>
<feature type="compositionally biased region" description="Basic and acidic residues" evidence="1">
    <location>
        <begin position="8"/>
        <end position="22"/>
    </location>
</feature>
<accession>A0A1F5Z1H7</accession>
<evidence type="ECO:0000313" key="3">
    <source>
        <dbReference type="Proteomes" id="UP000177354"/>
    </source>
</evidence>
<protein>
    <submittedName>
        <fullName evidence="2">Uncharacterized protein</fullName>
    </submittedName>
</protein>
<comment type="caution">
    <text evidence="2">The sequence shown here is derived from an EMBL/GenBank/DDBJ whole genome shotgun (WGS) entry which is preliminary data.</text>
</comment>
<dbReference type="AlphaFoldDB" id="A0A1F5Z1H7"/>
<name>A0A1F5Z1H7_9BACT</name>
<reference evidence="2 3" key="1">
    <citation type="journal article" date="2016" name="Nat. Commun.">
        <title>Thousands of microbial genomes shed light on interconnected biogeochemical processes in an aquifer system.</title>
        <authorList>
            <person name="Anantharaman K."/>
            <person name="Brown C.T."/>
            <person name="Hug L.A."/>
            <person name="Sharon I."/>
            <person name="Castelle C.J."/>
            <person name="Probst A.J."/>
            <person name="Thomas B.C."/>
            <person name="Singh A."/>
            <person name="Wilkins M.J."/>
            <person name="Karaoz U."/>
            <person name="Brodie E.L."/>
            <person name="Williams K.H."/>
            <person name="Hubbard S.S."/>
            <person name="Banfield J.F."/>
        </authorList>
    </citation>
    <scope>NUCLEOTIDE SEQUENCE [LARGE SCALE GENOMIC DNA]</scope>
</reference>
<evidence type="ECO:0000313" key="2">
    <source>
        <dbReference type="EMBL" id="OGG06037.1"/>
    </source>
</evidence>